<feature type="domain" description="XdhC Rossmann" evidence="2">
    <location>
        <begin position="116"/>
        <end position="257"/>
    </location>
</feature>
<dbReference type="OrthoDB" id="61481at2"/>
<evidence type="ECO:0000313" key="3">
    <source>
        <dbReference type="EMBL" id="OLP57257.1"/>
    </source>
</evidence>
<accession>A0A1Q9APA4</accession>
<feature type="domain" description="XdhC- CoxI" evidence="1">
    <location>
        <begin position="8"/>
        <end position="70"/>
    </location>
</feature>
<dbReference type="AlphaFoldDB" id="A0A1Q9APA4"/>
<protein>
    <submittedName>
        <fullName evidence="3">Xanthine dehydrogenase accessory protein XdhC</fullName>
    </submittedName>
</protein>
<dbReference type="Gene3D" id="3.40.50.720">
    <property type="entry name" value="NAD(P)-binding Rossmann-like Domain"/>
    <property type="match status" value="1"/>
</dbReference>
<dbReference type="InterPro" id="IPR003777">
    <property type="entry name" value="XdhC_CoxI"/>
</dbReference>
<evidence type="ECO:0000313" key="4">
    <source>
        <dbReference type="Proteomes" id="UP000186143"/>
    </source>
</evidence>
<dbReference type="EMBL" id="MKIO01000019">
    <property type="protein sequence ID" value="OLP57257.1"/>
    <property type="molecule type" value="Genomic_DNA"/>
</dbReference>
<organism evidence="3 4">
    <name type="scientific">Xaviernesmea rhizosphaerae</name>
    <dbReference type="NCBI Taxonomy" id="1672749"/>
    <lineage>
        <taxon>Bacteria</taxon>
        <taxon>Pseudomonadati</taxon>
        <taxon>Pseudomonadota</taxon>
        <taxon>Alphaproteobacteria</taxon>
        <taxon>Hyphomicrobiales</taxon>
        <taxon>Rhizobiaceae</taxon>
        <taxon>Rhizobium/Agrobacterium group</taxon>
        <taxon>Xaviernesmea</taxon>
    </lineage>
</organism>
<dbReference type="InterPro" id="IPR014308">
    <property type="entry name" value="Xanthine_DH_XdhC"/>
</dbReference>
<dbReference type="PANTHER" id="PTHR30388">
    <property type="entry name" value="ALDEHYDE OXIDOREDUCTASE MOLYBDENUM COFACTOR ASSEMBLY PROTEIN"/>
    <property type="match status" value="1"/>
</dbReference>
<sequence length="274" mass="28955">MDGLAAFLAANRDLALVEILAVKGSAPRETDAFMLVGRDTLFGTIGGGQLEYLAIDEARRLLDGDGTERLRDVALGPAIGQCCGGRVSLRLSRLEETDRVPLMARIAAEARTLPEVWLFGAGHVGKALASALAPLPFLTRVVETRAEELRGLPQGIDARLTALPEAEVDRAAPGAAIVILTHDHALDFLIATRALQRGDLAYVGMIGSATKKATFRRYAAGEGLSPQEIARLTLPIGGSAVRDKRPAVIAALTAAELLTVQSRAKNPVEIVARG</sequence>
<dbReference type="STRING" id="1672749.BJF92_06960"/>
<name>A0A1Q9APA4_9HYPH</name>
<dbReference type="Pfam" id="PF13478">
    <property type="entry name" value="XdhC_C"/>
    <property type="match status" value="1"/>
</dbReference>
<proteinExistence type="predicted"/>
<dbReference type="PANTHER" id="PTHR30388:SF6">
    <property type="entry name" value="XANTHINE DEHYDROGENASE SUBUNIT A-RELATED"/>
    <property type="match status" value="1"/>
</dbReference>
<dbReference type="NCBIfam" id="TIGR02964">
    <property type="entry name" value="xanthine_xdhC"/>
    <property type="match status" value="1"/>
</dbReference>
<comment type="caution">
    <text evidence="3">The sequence shown here is derived from an EMBL/GenBank/DDBJ whole genome shotgun (WGS) entry which is preliminary data.</text>
</comment>
<gene>
    <name evidence="3" type="ORF">BJF92_06960</name>
</gene>
<dbReference type="Proteomes" id="UP000186143">
    <property type="component" value="Unassembled WGS sequence"/>
</dbReference>
<dbReference type="Pfam" id="PF02625">
    <property type="entry name" value="XdhC_CoxI"/>
    <property type="match status" value="1"/>
</dbReference>
<evidence type="ECO:0000259" key="2">
    <source>
        <dbReference type="Pfam" id="PF13478"/>
    </source>
</evidence>
<reference evidence="3 4" key="1">
    <citation type="submission" date="2016-09" db="EMBL/GenBank/DDBJ databases">
        <title>Rhizobium sp. nov., a novel species isolated from the rice rhizosphere.</title>
        <authorList>
            <person name="Zhao J."/>
            <person name="Zhang X."/>
        </authorList>
    </citation>
    <scope>NUCLEOTIDE SEQUENCE [LARGE SCALE GENOMIC DNA]</scope>
    <source>
        <strain evidence="3 4">MH17</strain>
    </source>
</reference>
<dbReference type="InterPro" id="IPR027051">
    <property type="entry name" value="XdhC_Rossmann_dom"/>
</dbReference>
<dbReference type="RefSeq" id="WP_075633276.1">
    <property type="nucleotide sequence ID" value="NZ_MKIO01000019.1"/>
</dbReference>
<dbReference type="InterPro" id="IPR052698">
    <property type="entry name" value="MoCofactor_Util/Proc"/>
</dbReference>
<evidence type="ECO:0000259" key="1">
    <source>
        <dbReference type="Pfam" id="PF02625"/>
    </source>
</evidence>